<dbReference type="Pfam" id="PF13551">
    <property type="entry name" value="HTH_29"/>
    <property type="match status" value="1"/>
</dbReference>
<dbReference type="InterPro" id="IPR009057">
    <property type="entry name" value="Homeodomain-like_sf"/>
</dbReference>
<feature type="region of interest" description="Disordered" evidence="1">
    <location>
        <begin position="408"/>
        <end position="469"/>
    </location>
</feature>
<dbReference type="GO" id="GO:0003676">
    <property type="term" value="F:nucleic acid binding"/>
    <property type="evidence" value="ECO:0007669"/>
    <property type="project" value="InterPro"/>
</dbReference>
<geneLocation type="plasmid" evidence="3">
    <name>unnamed1</name>
</geneLocation>
<dbReference type="OrthoDB" id="7319221at2"/>
<name>A0A1B2EQ59_9HYPH</name>
<dbReference type="SUPFAM" id="SSF53098">
    <property type="entry name" value="Ribonuclease H-like"/>
    <property type="match status" value="1"/>
</dbReference>
<dbReference type="InterPro" id="IPR012337">
    <property type="entry name" value="RNaseH-like_sf"/>
</dbReference>
<dbReference type="PROSITE" id="PS50994">
    <property type="entry name" value="INTEGRASE"/>
    <property type="match status" value="1"/>
</dbReference>
<proteinExistence type="predicted"/>
<dbReference type="PANTHER" id="PTHR35004">
    <property type="entry name" value="TRANSPOSASE RV3428C-RELATED"/>
    <property type="match status" value="1"/>
</dbReference>
<organism evidence="3">
    <name type="scientific">Microvirga ossetica</name>
    <dbReference type="NCBI Taxonomy" id="1882682"/>
    <lineage>
        <taxon>Bacteria</taxon>
        <taxon>Pseudomonadati</taxon>
        <taxon>Pseudomonadota</taxon>
        <taxon>Alphaproteobacteria</taxon>
        <taxon>Hyphomicrobiales</taxon>
        <taxon>Methylobacteriaceae</taxon>
        <taxon>Microvirga</taxon>
    </lineage>
</organism>
<dbReference type="NCBIfam" id="NF033594">
    <property type="entry name" value="transpos_ISNCY_2"/>
    <property type="match status" value="1"/>
</dbReference>
<sequence length="469" mass="53385">MGMVLMSKRELNRIDVLARLESGHLTPAAAAELLRVSERQVYRLVRRFRDSGPAGIADRRRGHPSNNRLPAVLRDHAVSLVREHYRDFGPTLAAEKLEERHDLRISRETLRTWMIQAGLWLPRAERKRFHQPRHRREHLGELVQIDGCEHRWFEDRGPPCTLLVFVDDATSRLMALGFVPSESAFAYFEVLRRYLDTHGKPVAFYSDKHSIFRVSKEEAASGDGMTQFGRALAELNIDIICANSSQAKGRVERAHATLPDRLVKELRLAGISDLEAANAFLPGFIESYNSKFARPPARDRDLHRPLNGMNDLGDILCWRETRRVSRQLVVHYNRMKFTLHPTEITARLVGQLVEIFDFPDGRLEIRWKGLPLAYAAFDKLQRVNHAAIVENKRLGEVLAWIKEQQDARPVPSGLGAGPRRSSQKAGLMKDRADRLAQVAQSQPKPKRLGRRRSDRTVCAPPPQAPSHPA</sequence>
<dbReference type="KEGG" id="moc:BB934_27530"/>
<dbReference type="SUPFAM" id="SSF46689">
    <property type="entry name" value="Homeodomain-like"/>
    <property type="match status" value="1"/>
</dbReference>
<feature type="compositionally biased region" description="Basic residues" evidence="1">
    <location>
        <begin position="444"/>
        <end position="453"/>
    </location>
</feature>
<dbReference type="InterPro" id="IPR047797">
    <property type="entry name" value="ISNCY_transpos"/>
</dbReference>
<evidence type="ECO:0000313" key="3">
    <source>
        <dbReference type="EMBL" id="ANY82115.1"/>
    </source>
</evidence>
<evidence type="ECO:0000259" key="2">
    <source>
        <dbReference type="PROSITE" id="PS50994"/>
    </source>
</evidence>
<dbReference type="InterPro" id="IPR036397">
    <property type="entry name" value="RNaseH_sf"/>
</dbReference>
<dbReference type="Gene3D" id="3.30.420.10">
    <property type="entry name" value="Ribonuclease H-like superfamily/Ribonuclease H"/>
    <property type="match status" value="1"/>
</dbReference>
<dbReference type="GO" id="GO:0015074">
    <property type="term" value="P:DNA integration"/>
    <property type="evidence" value="ECO:0007669"/>
    <property type="project" value="InterPro"/>
</dbReference>
<feature type="domain" description="Integrase catalytic" evidence="2">
    <location>
        <begin position="128"/>
        <end position="313"/>
    </location>
</feature>
<dbReference type="AlphaFoldDB" id="A0A1B2EQ59"/>
<protein>
    <submittedName>
        <fullName evidence="3">Transposase</fullName>
    </submittedName>
</protein>
<dbReference type="PANTHER" id="PTHR35004:SF7">
    <property type="entry name" value="INTEGRASE PROTEIN"/>
    <property type="match status" value="1"/>
</dbReference>
<reference evidence="3" key="1">
    <citation type="submission" date="2016-07" db="EMBL/GenBank/DDBJ databases">
        <title>Microvirga ossetica sp. nov. a new species of rhizobia isolated from root nodules of the legume species Vicia alpestris Steven originated from North Ossetia region in the Caucasus.</title>
        <authorList>
            <person name="Safronova V.I."/>
            <person name="Kuznetsova I.G."/>
            <person name="Sazanova A.L."/>
            <person name="Belimov A."/>
            <person name="Andronov E."/>
            <person name="Osledkin Y.S."/>
            <person name="Onishchuk O.P."/>
            <person name="Kurchak O.N."/>
            <person name="Shaposhnikov A.I."/>
            <person name="Willems A."/>
            <person name="Tikhonovich I.A."/>
        </authorList>
    </citation>
    <scope>NUCLEOTIDE SEQUENCE [LARGE SCALE GENOMIC DNA]</scope>
    <source>
        <strain evidence="3">V5/3M</strain>
        <plasmid evidence="3">unnamed1</plasmid>
    </source>
</reference>
<dbReference type="InterPro" id="IPR001584">
    <property type="entry name" value="Integrase_cat-core"/>
</dbReference>
<dbReference type="EMBL" id="CP016617">
    <property type="protein sequence ID" value="ANY82115.1"/>
    <property type="molecule type" value="Genomic_DNA"/>
</dbReference>
<gene>
    <name evidence="3" type="ORF">BB934_27530</name>
</gene>
<accession>A0A1B2EQ59</accession>
<keyword evidence="3" id="KW-0614">Plasmid</keyword>
<feature type="compositionally biased region" description="Pro residues" evidence="1">
    <location>
        <begin position="459"/>
        <end position="469"/>
    </location>
</feature>
<dbReference type="RefSeq" id="WP_099513269.1">
    <property type="nucleotide sequence ID" value="NZ_CP016617.1"/>
</dbReference>
<evidence type="ECO:0000256" key="1">
    <source>
        <dbReference type="SAM" id="MobiDB-lite"/>
    </source>
</evidence>